<dbReference type="InterPro" id="IPR056988">
    <property type="entry name" value="Zn_ribbon_pln"/>
</dbReference>
<gene>
    <name evidence="3" type="ORF">CSSPTR1EN2_LOCUS1694</name>
</gene>
<protein>
    <recommendedName>
        <fullName evidence="2">J domain-containing protein</fullName>
    </recommendedName>
</protein>
<evidence type="ECO:0000256" key="1">
    <source>
        <dbReference type="SAM" id="MobiDB-lite"/>
    </source>
</evidence>
<dbReference type="EMBL" id="OZ019893">
    <property type="protein sequence ID" value="CAK9192045.1"/>
    <property type="molecule type" value="Genomic_DNA"/>
</dbReference>
<feature type="compositionally biased region" description="Basic and acidic residues" evidence="1">
    <location>
        <begin position="388"/>
        <end position="401"/>
    </location>
</feature>
<sequence length="865" mass="96034">MECNKEEAVRAREIAERKFAIHDFVGAKKFLIKAQSLFPDLDGVSQMLAVVDVHSVAAVKVGSNEMDWYGILQVEPLADDSLIRRQYRKLALLLHPDKNKSVGAEAAFKLVGEAFGVLSDKQKRAGHDIRCGLKVSAPQQQTRIPEPKSQFSTRYHQPPTHPNAPPSNLTFWTTCPVCRMQYQYLRTYLNFQLLCQKCNKPFRAKDMYAPPQNGANVHTWTHSSYDYSGKGPAATVPPAPSFSQQDFFFPTHDKGNGVPVTGNRFAGVGVGSSYGYVPPTTAAGFAAGGVGTAYSNVPPTNATGFAASGVGSSYGNVPPTNAAGVAAHVVQETFQKVRRERMEAEREAKRKEREKERDLRRQEKELLKKVKEEARIKEALAHLLAKRKDSEAKQKVTEKVVPKKRKKKRFEEEDDDDDDDEDEDQMFQPATSGADGLGFSAPRRSRRAKQNVMYMVDQSDDDLEGFPPYRQAGMHMTADGKPNGEGRDGVGETNGEGTQKGKFGVIDGVEVRSNTGERMDMGVREMDDKVGTSSSADVDESQERRRLAEDYRRALQAKLKQTRIAKEMSAKYAGQGGNDLVKETLVKVAGDVQGLDTGKEAQASLPKAVTKAKTVKLEVNVPASCTDDLSISPGRLSKDHLPQVVVPDSDFHDFDAGRTETDIKAGYFWAIYDDQDGMPRFYCRINKVQLNPFKVSCTWLESLSRPKRGTTWLDFSKLSPAVGDFKTAGAVDFDQINVFSHLMPVEKGASKNQFKVYPKTGEVWAVYRNCNKDMPILKSKARDKLHYEMVEIETNFSVVTGGVGIVSLIKLDNFKSLWRPVGPVTQVQDLWRFSHRVPTFRVKGGEHPGVPEDCWELDPASSVLS</sequence>
<dbReference type="PANTHER" id="PTHR45089">
    <property type="entry name" value="DNAJ HEAT SHOCK AMINO-TERMINAL DOMAIN PROTEIN-RELATED"/>
    <property type="match status" value="1"/>
</dbReference>
<proteinExistence type="predicted"/>
<evidence type="ECO:0000313" key="3">
    <source>
        <dbReference type="EMBL" id="CAK9192045.1"/>
    </source>
</evidence>
<dbReference type="InterPro" id="IPR001623">
    <property type="entry name" value="DnaJ_domain"/>
</dbReference>
<dbReference type="Proteomes" id="UP001497512">
    <property type="component" value="Chromosome 1"/>
</dbReference>
<organism evidence="3 4">
    <name type="scientific">Sphagnum troendelagicum</name>
    <dbReference type="NCBI Taxonomy" id="128251"/>
    <lineage>
        <taxon>Eukaryota</taxon>
        <taxon>Viridiplantae</taxon>
        <taxon>Streptophyta</taxon>
        <taxon>Embryophyta</taxon>
        <taxon>Bryophyta</taxon>
        <taxon>Sphagnophytina</taxon>
        <taxon>Sphagnopsida</taxon>
        <taxon>Sphagnales</taxon>
        <taxon>Sphagnaceae</taxon>
        <taxon>Sphagnum</taxon>
    </lineage>
</organism>
<dbReference type="Pfam" id="PF00226">
    <property type="entry name" value="DnaJ"/>
    <property type="match status" value="1"/>
</dbReference>
<dbReference type="PROSITE" id="PS50076">
    <property type="entry name" value="DNAJ_2"/>
    <property type="match status" value="1"/>
</dbReference>
<feature type="compositionally biased region" description="Polar residues" evidence="1">
    <location>
        <begin position="137"/>
        <end position="155"/>
    </location>
</feature>
<feature type="region of interest" description="Disordered" evidence="1">
    <location>
        <begin position="341"/>
        <end position="360"/>
    </location>
</feature>
<dbReference type="SUPFAM" id="SSF46565">
    <property type="entry name" value="Chaperone J-domain"/>
    <property type="match status" value="1"/>
</dbReference>
<dbReference type="CDD" id="cd06257">
    <property type="entry name" value="DnaJ"/>
    <property type="match status" value="1"/>
</dbReference>
<evidence type="ECO:0000259" key="2">
    <source>
        <dbReference type="PROSITE" id="PS50076"/>
    </source>
</evidence>
<dbReference type="SMART" id="SM00271">
    <property type="entry name" value="DnaJ"/>
    <property type="match status" value="1"/>
</dbReference>
<feature type="region of interest" description="Disordered" evidence="1">
    <location>
        <begin position="137"/>
        <end position="163"/>
    </location>
</feature>
<dbReference type="InterPro" id="IPR024593">
    <property type="entry name" value="DUF3444"/>
</dbReference>
<accession>A0ABP0TCP8</accession>
<feature type="region of interest" description="Disordered" evidence="1">
    <location>
        <begin position="388"/>
        <end position="447"/>
    </location>
</feature>
<dbReference type="Pfam" id="PF11926">
    <property type="entry name" value="DUF3444"/>
    <property type="match status" value="1"/>
</dbReference>
<reference evidence="3 4" key="1">
    <citation type="submission" date="2024-02" db="EMBL/GenBank/DDBJ databases">
        <authorList>
            <consortium name="ELIXIR-Norway"/>
            <consortium name="Elixir Norway"/>
        </authorList>
    </citation>
    <scope>NUCLEOTIDE SEQUENCE [LARGE SCALE GENOMIC DNA]</scope>
</reference>
<dbReference type="Pfam" id="PF23551">
    <property type="entry name" value="Zn_ribbon_20"/>
    <property type="match status" value="1"/>
</dbReference>
<feature type="domain" description="J" evidence="2">
    <location>
        <begin position="67"/>
        <end position="131"/>
    </location>
</feature>
<keyword evidence="4" id="KW-1185">Reference proteome</keyword>
<dbReference type="PANTHER" id="PTHR45089:SF24">
    <property type="entry name" value="DNAJ HEAT SHOCK N-TERMINAL DOMAIN-CONTAINING PROTEIN"/>
    <property type="match status" value="1"/>
</dbReference>
<feature type="compositionally biased region" description="Acidic residues" evidence="1">
    <location>
        <begin position="412"/>
        <end position="425"/>
    </location>
</feature>
<dbReference type="PRINTS" id="PR00625">
    <property type="entry name" value="JDOMAIN"/>
</dbReference>
<dbReference type="Gene3D" id="1.10.287.110">
    <property type="entry name" value="DnaJ domain"/>
    <property type="match status" value="1"/>
</dbReference>
<name>A0ABP0TCP8_9BRYO</name>
<dbReference type="InterPro" id="IPR036869">
    <property type="entry name" value="J_dom_sf"/>
</dbReference>
<evidence type="ECO:0000313" key="4">
    <source>
        <dbReference type="Proteomes" id="UP001497512"/>
    </source>
</evidence>